<dbReference type="Proteomes" id="UP000516384">
    <property type="component" value="Chromosome"/>
</dbReference>
<feature type="transmembrane region" description="Helical" evidence="7">
    <location>
        <begin position="289"/>
        <end position="314"/>
    </location>
</feature>
<dbReference type="Gene3D" id="6.10.340.10">
    <property type="match status" value="1"/>
</dbReference>
<accession>A0A7H0Y5D2</accession>
<proteinExistence type="predicted"/>
<keyword evidence="7" id="KW-0812">Transmembrane</keyword>
<dbReference type="Pfam" id="PF06580">
    <property type="entry name" value="His_kinase"/>
    <property type="match status" value="1"/>
</dbReference>
<feature type="transmembrane region" description="Helical" evidence="7">
    <location>
        <begin position="265"/>
        <end position="283"/>
    </location>
</feature>
<evidence type="ECO:0000256" key="2">
    <source>
        <dbReference type="ARBA" id="ARBA00022475"/>
    </source>
</evidence>
<dbReference type="Pfam" id="PF02518">
    <property type="entry name" value="HATPase_c"/>
    <property type="match status" value="1"/>
</dbReference>
<dbReference type="EMBL" id="CP061172">
    <property type="protein sequence ID" value="QNR66290.1"/>
    <property type="molecule type" value="Genomic_DNA"/>
</dbReference>
<keyword evidence="2" id="KW-1003">Cell membrane</keyword>
<evidence type="ECO:0000256" key="5">
    <source>
        <dbReference type="ARBA" id="ARBA00022777"/>
    </source>
</evidence>
<evidence type="ECO:0000256" key="1">
    <source>
        <dbReference type="ARBA" id="ARBA00004651"/>
    </source>
</evidence>
<dbReference type="PANTHER" id="PTHR34220">
    <property type="entry name" value="SENSOR HISTIDINE KINASE YPDA"/>
    <property type="match status" value="1"/>
</dbReference>
<sequence length="588" mass="65646">MRSRSRFQPLNTLRNQIFIGFILVMLIMMSVAGAFIYLNVSHLLKDSAERHIGQTAVQASGRLDALIGQMDSLTEQVANHPSVQHILLEERNGGKVNFGQRQSLLQVMHSYQAYMPSVGSLELYTAEGKMLFPIREGSLEERIGRADIREANQMKGRLVWIGIDPEDSRSLLAIRQVSLVDRWFSRGGYLITRMERSYFGLNGASAVNEEADETMLLVDRQGQLLSGEPMNQTDLSGVLHSKTQTVHIGEREYVKAVQQSERTGWSLLILIPVSVVTDGITVLRTTLIISASLGAVLFLFMSFMLSTLITRPIGHLIQAMRRSREGALALNPEPAAAVELRELNAEYNTMIVDINELIRVICEKEVLQSQTELKALQAQINPHFLFNTLDAFNWSLQEKGEEELAGLMVSMSRLFRYVIEPAHHDSWVTLGEEMAQIRRYLELMEMRLGERLSWQIHMPSEAARIPLPKLLIQPILENAILHGVENRIGNGRVEISVTPSTRSGWTKIAVIDNGPGMTMEELAAVRTALMGGAACESKGTGMGLVNVQRRLALYYDSASYPTDGMLIHSAEQEGTVVAFEIPDEYGGR</sequence>
<dbReference type="InterPro" id="IPR010559">
    <property type="entry name" value="Sig_transdc_His_kin_internal"/>
</dbReference>
<dbReference type="RefSeq" id="WP_190297763.1">
    <property type="nucleotide sequence ID" value="NZ_CP061172.1"/>
</dbReference>
<comment type="subcellular location">
    <subcellularLocation>
        <location evidence="1">Cell membrane</location>
        <topology evidence="1">Multi-pass membrane protein</topology>
    </subcellularLocation>
</comment>
<keyword evidence="5 9" id="KW-0418">Kinase</keyword>
<dbReference type="PROSITE" id="PS50885">
    <property type="entry name" value="HAMP"/>
    <property type="match status" value="1"/>
</dbReference>
<dbReference type="Gene3D" id="3.30.565.10">
    <property type="entry name" value="Histidine kinase-like ATPase, C-terminal domain"/>
    <property type="match status" value="1"/>
</dbReference>
<feature type="transmembrane region" description="Helical" evidence="7">
    <location>
        <begin position="17"/>
        <end position="40"/>
    </location>
</feature>
<dbReference type="GO" id="GO:0000155">
    <property type="term" value="F:phosphorelay sensor kinase activity"/>
    <property type="evidence" value="ECO:0007669"/>
    <property type="project" value="InterPro"/>
</dbReference>
<protein>
    <submittedName>
        <fullName evidence="9">Sensor histidine kinase</fullName>
    </submittedName>
</protein>
<reference evidence="9 10" key="1">
    <citation type="submission" date="2020-09" db="EMBL/GenBank/DDBJ databases">
        <title>Characterization of Paenibacillus peoriae strain ZF390 with broad-spectrum antimicrobial activity as a potential biocontrol agent.</title>
        <authorList>
            <person name="Li L."/>
            <person name="Zhao Y."/>
            <person name="Li B."/>
            <person name="Xie X."/>
        </authorList>
    </citation>
    <scope>NUCLEOTIDE SEQUENCE [LARGE SCALE GENOMIC DNA]</scope>
    <source>
        <strain evidence="9 10">ZF390</strain>
    </source>
</reference>
<dbReference type="AlphaFoldDB" id="A0A7H0Y5D2"/>
<keyword evidence="3" id="KW-0597">Phosphoprotein</keyword>
<feature type="domain" description="HAMP" evidence="8">
    <location>
        <begin position="307"/>
        <end position="359"/>
    </location>
</feature>
<evidence type="ECO:0000313" key="10">
    <source>
        <dbReference type="Proteomes" id="UP000516384"/>
    </source>
</evidence>
<dbReference type="InterPro" id="IPR036890">
    <property type="entry name" value="HATPase_C_sf"/>
</dbReference>
<evidence type="ECO:0000259" key="8">
    <source>
        <dbReference type="PROSITE" id="PS50885"/>
    </source>
</evidence>
<evidence type="ECO:0000313" key="9">
    <source>
        <dbReference type="EMBL" id="QNR66290.1"/>
    </source>
</evidence>
<evidence type="ECO:0000256" key="4">
    <source>
        <dbReference type="ARBA" id="ARBA00022679"/>
    </source>
</evidence>
<dbReference type="GO" id="GO:0005886">
    <property type="term" value="C:plasma membrane"/>
    <property type="evidence" value="ECO:0007669"/>
    <property type="project" value="UniProtKB-SubCell"/>
</dbReference>
<evidence type="ECO:0000256" key="6">
    <source>
        <dbReference type="ARBA" id="ARBA00023136"/>
    </source>
</evidence>
<gene>
    <name evidence="9" type="ORF">IAQ67_20975</name>
</gene>
<dbReference type="InterPro" id="IPR003594">
    <property type="entry name" value="HATPase_dom"/>
</dbReference>
<keyword evidence="7" id="KW-1133">Transmembrane helix</keyword>
<keyword evidence="4" id="KW-0808">Transferase</keyword>
<dbReference type="SMART" id="SM00387">
    <property type="entry name" value="HATPase_c"/>
    <property type="match status" value="1"/>
</dbReference>
<name>A0A7H0Y5D2_9BACL</name>
<dbReference type="PANTHER" id="PTHR34220:SF7">
    <property type="entry name" value="SENSOR HISTIDINE KINASE YPDA"/>
    <property type="match status" value="1"/>
</dbReference>
<evidence type="ECO:0000256" key="7">
    <source>
        <dbReference type="SAM" id="Phobius"/>
    </source>
</evidence>
<evidence type="ECO:0000256" key="3">
    <source>
        <dbReference type="ARBA" id="ARBA00022553"/>
    </source>
</evidence>
<dbReference type="InterPro" id="IPR050640">
    <property type="entry name" value="Bact_2-comp_sensor_kinase"/>
</dbReference>
<organism evidence="9 10">
    <name type="scientific">Paenibacillus peoriae</name>
    <dbReference type="NCBI Taxonomy" id="59893"/>
    <lineage>
        <taxon>Bacteria</taxon>
        <taxon>Bacillati</taxon>
        <taxon>Bacillota</taxon>
        <taxon>Bacilli</taxon>
        <taxon>Bacillales</taxon>
        <taxon>Paenibacillaceae</taxon>
        <taxon>Paenibacillus</taxon>
    </lineage>
</organism>
<dbReference type="SUPFAM" id="SSF55874">
    <property type="entry name" value="ATPase domain of HSP90 chaperone/DNA topoisomerase II/histidine kinase"/>
    <property type="match status" value="1"/>
</dbReference>
<dbReference type="InterPro" id="IPR003660">
    <property type="entry name" value="HAMP_dom"/>
</dbReference>
<keyword evidence="6 7" id="KW-0472">Membrane</keyword>